<keyword evidence="1" id="KW-0472">Membrane</keyword>
<protein>
    <recommendedName>
        <fullName evidence="4">ABC transporter permease</fullName>
    </recommendedName>
</protein>
<dbReference type="Proteomes" id="UP000006620">
    <property type="component" value="Chromosome"/>
</dbReference>
<feature type="transmembrane region" description="Helical" evidence="1">
    <location>
        <begin position="118"/>
        <end position="135"/>
    </location>
</feature>
<keyword evidence="1" id="KW-0812">Transmembrane</keyword>
<evidence type="ECO:0000313" key="3">
    <source>
        <dbReference type="Proteomes" id="UP000006620"/>
    </source>
</evidence>
<evidence type="ECO:0008006" key="4">
    <source>
        <dbReference type="Google" id="ProtNLM"/>
    </source>
</evidence>
<reference evidence="2 3" key="2">
    <citation type="journal article" date="2013" name="Genome Announc.">
        <title>Genome Sequence of Growth-Improving Paenibacillus mucilaginosus Strain KNP414.</title>
        <authorList>
            <person name="Lu J.J."/>
            <person name="Wang J.F."/>
            <person name="Hu X.F."/>
        </authorList>
    </citation>
    <scope>NUCLEOTIDE SEQUENCE [LARGE SCALE GENOMIC DNA]</scope>
    <source>
        <strain evidence="2 3">KNP414</strain>
    </source>
</reference>
<dbReference type="HOGENOM" id="CLU_084465_1_2_9"/>
<keyword evidence="1" id="KW-1133">Transmembrane helix</keyword>
<name>F8F6T7_PAEMK</name>
<proteinExistence type="predicted"/>
<gene>
    <name evidence="2" type="ordered locus">KNP414_05079</name>
</gene>
<feature type="transmembrane region" description="Helical" evidence="1">
    <location>
        <begin position="234"/>
        <end position="256"/>
    </location>
</feature>
<dbReference type="KEGG" id="pms:KNP414_05079"/>
<reference evidence="3" key="1">
    <citation type="submission" date="2011-06" db="EMBL/GenBank/DDBJ databases">
        <title>Complete genome sequence of Paenibacillus mucilaginosus KNP414.</title>
        <authorList>
            <person name="Wang J."/>
            <person name="Hu S."/>
            <person name="Hu X."/>
            <person name="Zhang B."/>
            <person name="Dong D."/>
            <person name="Zhang S."/>
            <person name="Zhao K."/>
            <person name="Wu D."/>
        </authorList>
    </citation>
    <scope>NUCLEOTIDE SEQUENCE [LARGE SCALE GENOMIC DNA]</scope>
    <source>
        <strain evidence="3">KNP414</strain>
    </source>
</reference>
<dbReference type="RefSeq" id="WP_013918756.1">
    <property type="nucleotide sequence ID" value="NC_015690.1"/>
</dbReference>
<dbReference type="PATRIC" id="fig|1036673.3.peg.4695"/>
<feature type="transmembrane region" description="Helical" evidence="1">
    <location>
        <begin position="205"/>
        <end position="222"/>
    </location>
</feature>
<dbReference type="InterPro" id="IPR010390">
    <property type="entry name" value="ABC-2_transporter-like"/>
</dbReference>
<dbReference type="PANTHER" id="PTHR36832:SF1">
    <property type="entry name" value="SLR1174 PROTEIN"/>
    <property type="match status" value="1"/>
</dbReference>
<feature type="transmembrane region" description="Helical" evidence="1">
    <location>
        <begin position="180"/>
        <end position="198"/>
    </location>
</feature>
<accession>F8F6T7</accession>
<evidence type="ECO:0000313" key="2">
    <source>
        <dbReference type="EMBL" id="AEI43603.1"/>
    </source>
</evidence>
<dbReference type="PANTHER" id="PTHR36832">
    <property type="entry name" value="SLR1174 PROTEIN-RELATED"/>
    <property type="match status" value="1"/>
</dbReference>
<dbReference type="Pfam" id="PF06182">
    <property type="entry name" value="ABC2_membrane_6"/>
    <property type="match status" value="1"/>
</dbReference>
<evidence type="ECO:0000256" key="1">
    <source>
        <dbReference type="SAM" id="Phobius"/>
    </source>
</evidence>
<sequence>MSGAAGKYAKTFVMGLQNALEYRANFALSLLSSIFPIVVQVFLWLAVFQSAARPSVFGYTRGELIAYSILAALFGKLAAAGFEHEIAGDIKDGRLSKFVVQPIHYFLFRLCSFLGEKSIHYLVIAVLTAGVVFALRSDIQPEPMRILVCLTALTLSVAINFLIFFSLSMTAFWIQEVWGIYLAFSLLANIAGGGLFPLDMFSDSVRAVLNLLPFKYIVYFPAQLLLGKVPSGDMLASVSVQLLWILVLTLVSMLLWRTGLRKYESVGG</sequence>
<dbReference type="AlphaFoldDB" id="F8F6T7"/>
<dbReference type="EMBL" id="CP002869">
    <property type="protein sequence ID" value="AEI43603.1"/>
    <property type="molecule type" value="Genomic_DNA"/>
</dbReference>
<feature type="transmembrane region" description="Helical" evidence="1">
    <location>
        <begin position="147"/>
        <end position="174"/>
    </location>
</feature>
<organism evidence="2 3">
    <name type="scientific">Paenibacillus mucilaginosus (strain KNP414)</name>
    <dbReference type="NCBI Taxonomy" id="1036673"/>
    <lineage>
        <taxon>Bacteria</taxon>
        <taxon>Bacillati</taxon>
        <taxon>Bacillota</taxon>
        <taxon>Bacilli</taxon>
        <taxon>Bacillales</taxon>
        <taxon>Paenibacillaceae</taxon>
        <taxon>Paenibacillus</taxon>
    </lineage>
</organism>
<feature type="transmembrane region" description="Helical" evidence="1">
    <location>
        <begin position="26"/>
        <end position="52"/>
    </location>
</feature>